<keyword evidence="3" id="KW-1185">Reference proteome</keyword>
<evidence type="ECO:0000313" key="3">
    <source>
        <dbReference type="Proteomes" id="UP000265520"/>
    </source>
</evidence>
<organism evidence="2 3">
    <name type="scientific">Trifolium medium</name>
    <dbReference type="NCBI Taxonomy" id="97028"/>
    <lineage>
        <taxon>Eukaryota</taxon>
        <taxon>Viridiplantae</taxon>
        <taxon>Streptophyta</taxon>
        <taxon>Embryophyta</taxon>
        <taxon>Tracheophyta</taxon>
        <taxon>Spermatophyta</taxon>
        <taxon>Magnoliopsida</taxon>
        <taxon>eudicotyledons</taxon>
        <taxon>Gunneridae</taxon>
        <taxon>Pentapetalae</taxon>
        <taxon>rosids</taxon>
        <taxon>fabids</taxon>
        <taxon>Fabales</taxon>
        <taxon>Fabaceae</taxon>
        <taxon>Papilionoideae</taxon>
        <taxon>50 kb inversion clade</taxon>
        <taxon>NPAAA clade</taxon>
        <taxon>Hologalegina</taxon>
        <taxon>IRL clade</taxon>
        <taxon>Trifolieae</taxon>
        <taxon>Trifolium</taxon>
    </lineage>
</organism>
<name>A0A392P3E4_9FABA</name>
<dbReference type="EMBL" id="LXQA010059966">
    <property type="protein sequence ID" value="MCI05856.1"/>
    <property type="molecule type" value="Genomic_DNA"/>
</dbReference>
<accession>A0A392P3E4</accession>
<sequence length="76" mass="8399">MEEVHEPLKSTKKSFIPDDYVVNPVTTIVGDQQDLNPPPFSTQEGNYLPSCEPSHHIKITGSVTAITPMVEPHSIE</sequence>
<feature type="compositionally biased region" description="Polar residues" evidence="1">
    <location>
        <begin position="29"/>
        <end position="45"/>
    </location>
</feature>
<reference evidence="2 3" key="1">
    <citation type="journal article" date="2018" name="Front. Plant Sci.">
        <title>Red Clover (Trifolium pratense) and Zigzag Clover (T. medium) - A Picture of Genomic Similarities and Differences.</title>
        <authorList>
            <person name="Dluhosova J."/>
            <person name="Istvanek J."/>
            <person name="Nedelnik J."/>
            <person name="Repkova J."/>
        </authorList>
    </citation>
    <scope>NUCLEOTIDE SEQUENCE [LARGE SCALE GENOMIC DNA]</scope>
    <source>
        <strain evidence="3">cv. 10/8</strain>
        <tissue evidence="2">Leaf</tissue>
    </source>
</reference>
<protein>
    <submittedName>
        <fullName evidence="2">Uncharacterized protein</fullName>
    </submittedName>
</protein>
<evidence type="ECO:0000256" key="1">
    <source>
        <dbReference type="SAM" id="MobiDB-lite"/>
    </source>
</evidence>
<evidence type="ECO:0000313" key="2">
    <source>
        <dbReference type="EMBL" id="MCI05856.1"/>
    </source>
</evidence>
<comment type="caution">
    <text evidence="2">The sequence shown here is derived from an EMBL/GenBank/DDBJ whole genome shotgun (WGS) entry which is preliminary data.</text>
</comment>
<proteinExistence type="predicted"/>
<dbReference type="Proteomes" id="UP000265520">
    <property type="component" value="Unassembled WGS sequence"/>
</dbReference>
<feature type="region of interest" description="Disordered" evidence="1">
    <location>
        <begin position="29"/>
        <end position="49"/>
    </location>
</feature>
<dbReference type="AlphaFoldDB" id="A0A392P3E4"/>